<evidence type="ECO:0000256" key="8">
    <source>
        <dbReference type="ARBA" id="ARBA00023274"/>
    </source>
</evidence>
<keyword evidence="6" id="KW-0694">RNA-binding</keyword>
<dbReference type="AlphaFoldDB" id="A0A8T4KVC1"/>
<dbReference type="SUPFAM" id="SSF57716">
    <property type="entry name" value="Glucocorticoid receptor-like (DNA-binding domain)"/>
    <property type="match status" value="1"/>
</dbReference>
<dbReference type="InterPro" id="IPR011017">
    <property type="entry name" value="TRASH_dom"/>
</dbReference>
<dbReference type="Pfam" id="PF01246">
    <property type="entry name" value="Ribosomal_L24e"/>
    <property type="match status" value="1"/>
</dbReference>
<dbReference type="EMBL" id="JAGVWD010000039">
    <property type="protein sequence ID" value="MBS3057482.1"/>
    <property type="molecule type" value="Genomic_DNA"/>
</dbReference>
<dbReference type="GO" id="GO:0008270">
    <property type="term" value="F:zinc ion binding"/>
    <property type="evidence" value="ECO:0007669"/>
    <property type="project" value="UniProtKB-KW"/>
</dbReference>
<name>A0A8T4KVC1_9ARCH</name>
<accession>A0A8T4KVC1</accession>
<dbReference type="InterPro" id="IPR038630">
    <property type="entry name" value="L24e/L24_sf"/>
</dbReference>
<dbReference type="PANTHER" id="PTHR10792">
    <property type="entry name" value="60S RIBOSOMAL PROTEIN L24"/>
    <property type="match status" value="1"/>
</dbReference>
<dbReference type="Proteomes" id="UP000677687">
    <property type="component" value="Unassembled WGS sequence"/>
</dbReference>
<evidence type="ECO:0000313" key="11">
    <source>
        <dbReference type="EMBL" id="MBS3057482.1"/>
    </source>
</evidence>
<dbReference type="Gene3D" id="2.30.170.20">
    <property type="entry name" value="Ribosomal protein L24e"/>
    <property type="match status" value="1"/>
</dbReference>
<dbReference type="GO" id="GO:0003735">
    <property type="term" value="F:structural constituent of ribosome"/>
    <property type="evidence" value="ECO:0007669"/>
    <property type="project" value="InterPro"/>
</dbReference>
<evidence type="ECO:0000259" key="10">
    <source>
        <dbReference type="SMART" id="SM00746"/>
    </source>
</evidence>
<dbReference type="GO" id="GO:0005840">
    <property type="term" value="C:ribosome"/>
    <property type="evidence" value="ECO:0007669"/>
    <property type="project" value="UniProtKB-KW"/>
</dbReference>
<reference evidence="11" key="2">
    <citation type="submission" date="2021-05" db="EMBL/GenBank/DDBJ databases">
        <title>Protein family content uncovers lineage relationships and bacterial pathway maintenance mechanisms in DPANN archaea.</title>
        <authorList>
            <person name="Castelle C.J."/>
            <person name="Meheust R."/>
            <person name="Jaffe A.L."/>
            <person name="Seitz K."/>
            <person name="Gong X."/>
            <person name="Baker B.J."/>
            <person name="Banfield J.F."/>
        </authorList>
    </citation>
    <scope>NUCLEOTIDE SEQUENCE</scope>
    <source>
        <strain evidence="11">RIFCSPHIGHO2_01_FULL_AR10_44_11</strain>
    </source>
</reference>
<comment type="caution">
    <text evidence="11">The sequence shown here is derived from an EMBL/GenBank/DDBJ whole genome shotgun (WGS) entry which is preliminary data.</text>
</comment>
<evidence type="ECO:0000256" key="3">
    <source>
        <dbReference type="ARBA" id="ARBA00022730"/>
    </source>
</evidence>
<dbReference type="InterPro" id="IPR000988">
    <property type="entry name" value="Ribosomal_eL24-rel_N"/>
</dbReference>
<proteinExistence type="inferred from homology"/>
<dbReference type="GO" id="GO:0019843">
    <property type="term" value="F:rRNA binding"/>
    <property type="evidence" value="ECO:0007669"/>
    <property type="project" value="UniProtKB-KW"/>
</dbReference>
<comment type="similarity">
    <text evidence="1">Belongs to the eukaryotic ribosomal protein eL24 family.</text>
</comment>
<dbReference type="InterPro" id="IPR056366">
    <property type="entry name" value="Ribosomal_eL24"/>
</dbReference>
<dbReference type="CDD" id="cd00472">
    <property type="entry name" value="Ribosomal_L24e_L24"/>
    <property type="match status" value="1"/>
</dbReference>
<feature type="domain" description="TRASH" evidence="10">
    <location>
        <begin position="4"/>
        <end position="42"/>
    </location>
</feature>
<keyword evidence="5" id="KW-0862">Zinc</keyword>
<evidence type="ECO:0000256" key="2">
    <source>
        <dbReference type="ARBA" id="ARBA00022723"/>
    </source>
</evidence>
<protein>
    <recommendedName>
        <fullName evidence="9">50S ribosomal protein L24e</fullName>
    </recommendedName>
</protein>
<gene>
    <name evidence="11" type="ORF">J4415_02530</name>
</gene>
<organism evidence="11 12">
    <name type="scientific">Candidatus Iainarchaeum sp</name>
    <dbReference type="NCBI Taxonomy" id="3101447"/>
    <lineage>
        <taxon>Archaea</taxon>
        <taxon>Candidatus Iainarchaeota</taxon>
        <taxon>Candidatus Iainarchaeia</taxon>
        <taxon>Candidatus Iainarchaeales</taxon>
        <taxon>Candidatus Iainarchaeaceae</taxon>
        <taxon>Candidatus Iainarchaeum</taxon>
    </lineage>
</organism>
<dbReference type="InterPro" id="IPR055345">
    <property type="entry name" value="Ribosomal_eL24-rel_arc"/>
</dbReference>
<evidence type="ECO:0000256" key="6">
    <source>
        <dbReference type="ARBA" id="ARBA00022884"/>
    </source>
</evidence>
<keyword evidence="4" id="KW-0863">Zinc-finger</keyword>
<keyword evidence="3" id="KW-0699">rRNA-binding</keyword>
<dbReference type="GO" id="GO:1990904">
    <property type="term" value="C:ribonucleoprotein complex"/>
    <property type="evidence" value="ECO:0007669"/>
    <property type="project" value="UniProtKB-KW"/>
</dbReference>
<evidence type="ECO:0000256" key="4">
    <source>
        <dbReference type="ARBA" id="ARBA00022771"/>
    </source>
</evidence>
<keyword evidence="8" id="KW-0687">Ribonucleoprotein</keyword>
<reference evidence="11" key="1">
    <citation type="submission" date="2021-03" db="EMBL/GenBank/DDBJ databases">
        <authorList>
            <person name="Jaffe A."/>
        </authorList>
    </citation>
    <scope>NUCLEOTIDE SEQUENCE</scope>
    <source>
        <strain evidence="11">RIFCSPHIGHO2_01_FULL_AR10_44_11</strain>
    </source>
</reference>
<evidence type="ECO:0000256" key="5">
    <source>
        <dbReference type="ARBA" id="ARBA00022833"/>
    </source>
</evidence>
<dbReference type="SMART" id="SM00746">
    <property type="entry name" value="TRASH"/>
    <property type="match status" value="1"/>
</dbReference>
<keyword evidence="2" id="KW-0479">Metal-binding</keyword>
<evidence type="ECO:0000256" key="7">
    <source>
        <dbReference type="ARBA" id="ARBA00022980"/>
    </source>
</evidence>
<sequence>MPKCSFCGDNLLRGSGLMYVKKDTTVYYFCSRKCEKNLLNLRRNPRKVEWTATHKKWKGAGSKEGG</sequence>
<keyword evidence="7 11" id="KW-0689">Ribosomal protein</keyword>
<evidence type="ECO:0000256" key="9">
    <source>
        <dbReference type="ARBA" id="ARBA00035507"/>
    </source>
</evidence>
<dbReference type="NCBIfam" id="NF034186">
    <property type="entry name" value="PRK14891.1-1"/>
    <property type="match status" value="1"/>
</dbReference>
<evidence type="ECO:0000313" key="12">
    <source>
        <dbReference type="Proteomes" id="UP000677687"/>
    </source>
</evidence>
<dbReference type="PANTHER" id="PTHR10792:SF1">
    <property type="entry name" value="RIBOSOMAL PROTEIN L24"/>
    <property type="match status" value="1"/>
</dbReference>
<evidence type="ECO:0000256" key="1">
    <source>
        <dbReference type="ARBA" id="ARBA00005647"/>
    </source>
</evidence>